<dbReference type="InterPro" id="IPR014757">
    <property type="entry name" value="Tscrpt_reg_IclR_C"/>
</dbReference>
<evidence type="ECO:0000259" key="9">
    <source>
        <dbReference type="PROSITE" id="PS51078"/>
    </source>
</evidence>
<dbReference type="Gene3D" id="3.30.450.40">
    <property type="match status" value="1"/>
</dbReference>
<keyword evidence="11" id="KW-1185">Reference proteome</keyword>
<dbReference type="PANTHER" id="PTHR30136:SF35">
    <property type="entry name" value="HTH-TYPE TRANSCRIPTIONAL REGULATOR RV1719"/>
    <property type="match status" value="1"/>
</dbReference>
<proteinExistence type="predicted"/>
<dbReference type="FunFam" id="1.10.10.10:FF:000056">
    <property type="entry name" value="IclR family transcriptional regulator"/>
    <property type="match status" value="1"/>
</dbReference>
<keyword evidence="4" id="KW-0804">Transcription</keyword>
<feature type="domain" description="IclR-ED" evidence="9">
    <location>
        <begin position="74"/>
        <end position="260"/>
    </location>
</feature>
<keyword evidence="3" id="KW-0238">DNA-binding</keyword>
<keyword evidence="1" id="KW-0319">Glycerol metabolism</keyword>
<evidence type="ECO:0000259" key="8">
    <source>
        <dbReference type="PROSITE" id="PS51077"/>
    </source>
</evidence>
<gene>
    <name evidence="10" type="ORF">CLV71_105575</name>
</gene>
<dbReference type="SMART" id="SM00346">
    <property type="entry name" value="HTH_ICLR"/>
    <property type="match status" value="1"/>
</dbReference>
<evidence type="ECO:0000256" key="1">
    <source>
        <dbReference type="ARBA" id="ARBA00022798"/>
    </source>
</evidence>
<reference evidence="10 11" key="1">
    <citation type="submission" date="2019-03" db="EMBL/GenBank/DDBJ databases">
        <title>Genomic Encyclopedia of Archaeal and Bacterial Type Strains, Phase II (KMG-II): from individual species to whole genera.</title>
        <authorList>
            <person name="Goeker M."/>
        </authorList>
    </citation>
    <scope>NUCLEOTIDE SEQUENCE [LARGE SCALE GENOMIC DNA]</scope>
    <source>
        <strain evidence="10 11">DSM 45499</strain>
    </source>
</reference>
<dbReference type="Proteomes" id="UP000294927">
    <property type="component" value="Unassembled WGS sequence"/>
</dbReference>
<dbReference type="PROSITE" id="PS51077">
    <property type="entry name" value="HTH_ICLR"/>
    <property type="match status" value="1"/>
</dbReference>
<dbReference type="EMBL" id="SOCP01000005">
    <property type="protein sequence ID" value="TDV52443.1"/>
    <property type="molecule type" value="Genomic_DNA"/>
</dbReference>
<evidence type="ECO:0000256" key="6">
    <source>
        <dbReference type="ARBA" id="ARBA00070406"/>
    </source>
</evidence>
<feature type="domain" description="HTH iclR-type" evidence="8">
    <location>
        <begin position="11"/>
        <end position="73"/>
    </location>
</feature>
<dbReference type="GO" id="GO:0045892">
    <property type="term" value="P:negative regulation of DNA-templated transcription"/>
    <property type="evidence" value="ECO:0007669"/>
    <property type="project" value="TreeGrafter"/>
</dbReference>
<organism evidence="10 11">
    <name type="scientific">Actinophytocola oryzae</name>
    <dbReference type="NCBI Taxonomy" id="502181"/>
    <lineage>
        <taxon>Bacteria</taxon>
        <taxon>Bacillati</taxon>
        <taxon>Actinomycetota</taxon>
        <taxon>Actinomycetes</taxon>
        <taxon>Pseudonocardiales</taxon>
        <taxon>Pseudonocardiaceae</taxon>
    </lineage>
</organism>
<feature type="region of interest" description="Disordered" evidence="7">
    <location>
        <begin position="249"/>
        <end position="273"/>
    </location>
</feature>
<evidence type="ECO:0000256" key="5">
    <source>
        <dbReference type="ARBA" id="ARBA00058938"/>
    </source>
</evidence>
<dbReference type="InterPro" id="IPR029016">
    <property type="entry name" value="GAF-like_dom_sf"/>
</dbReference>
<dbReference type="SUPFAM" id="SSF55781">
    <property type="entry name" value="GAF domain-like"/>
    <property type="match status" value="1"/>
</dbReference>
<feature type="compositionally biased region" description="Polar residues" evidence="7">
    <location>
        <begin position="261"/>
        <end position="273"/>
    </location>
</feature>
<evidence type="ECO:0000256" key="2">
    <source>
        <dbReference type="ARBA" id="ARBA00023015"/>
    </source>
</evidence>
<dbReference type="Pfam" id="PF09339">
    <property type="entry name" value="HTH_IclR"/>
    <property type="match status" value="1"/>
</dbReference>
<accession>A0A4R7VRK6</accession>
<dbReference type="Gene3D" id="1.10.10.10">
    <property type="entry name" value="Winged helix-like DNA-binding domain superfamily/Winged helix DNA-binding domain"/>
    <property type="match status" value="1"/>
</dbReference>
<dbReference type="InterPro" id="IPR036390">
    <property type="entry name" value="WH_DNA-bd_sf"/>
</dbReference>
<dbReference type="GO" id="GO:0006071">
    <property type="term" value="P:glycerol metabolic process"/>
    <property type="evidence" value="ECO:0007669"/>
    <property type="project" value="UniProtKB-KW"/>
</dbReference>
<dbReference type="InterPro" id="IPR005471">
    <property type="entry name" value="Tscrpt_reg_IclR_N"/>
</dbReference>
<evidence type="ECO:0000313" key="10">
    <source>
        <dbReference type="EMBL" id="TDV52443.1"/>
    </source>
</evidence>
<dbReference type="Pfam" id="PF01614">
    <property type="entry name" value="IclR_C"/>
    <property type="match status" value="1"/>
</dbReference>
<dbReference type="InterPro" id="IPR050707">
    <property type="entry name" value="HTH_MetabolicPath_Reg"/>
</dbReference>
<sequence>MIWYPRHVTDIPALRRGLAVLRLLAGRAGPVTAATVARELALPRSTTYHLLSELMAAGFVTHLPEERRYGLGLAAFELGSAYLRHDPLERLARPVLRALIERTGHVAQLGVLHGSETLYLVREQPPRHATVVTDVGVRLPAHLPASGRAMLGALPAAQVRALFPSRSAFVDRTGRGPRDLPSLRRLLAEARRRGWTVEDGYVTAGFASVAVPVLDHTGHPTAAISTTFRHECDQECGETWPELAEETRRAAEELTARISGVPSSSARRTPAQA</sequence>
<dbReference type="PANTHER" id="PTHR30136">
    <property type="entry name" value="HELIX-TURN-HELIX TRANSCRIPTIONAL REGULATOR, ICLR FAMILY"/>
    <property type="match status" value="1"/>
</dbReference>
<dbReference type="GO" id="GO:0003700">
    <property type="term" value="F:DNA-binding transcription factor activity"/>
    <property type="evidence" value="ECO:0007669"/>
    <property type="project" value="TreeGrafter"/>
</dbReference>
<dbReference type="PROSITE" id="PS51078">
    <property type="entry name" value="ICLR_ED"/>
    <property type="match status" value="1"/>
</dbReference>
<name>A0A4R7VRK6_9PSEU</name>
<comment type="function">
    <text evidence="5">May be an activator protein for the gylABX operon.</text>
</comment>
<evidence type="ECO:0000313" key="11">
    <source>
        <dbReference type="Proteomes" id="UP000294927"/>
    </source>
</evidence>
<evidence type="ECO:0000256" key="4">
    <source>
        <dbReference type="ARBA" id="ARBA00023163"/>
    </source>
</evidence>
<comment type="caution">
    <text evidence="10">The sequence shown here is derived from an EMBL/GenBank/DDBJ whole genome shotgun (WGS) entry which is preliminary data.</text>
</comment>
<dbReference type="SUPFAM" id="SSF46785">
    <property type="entry name" value="Winged helix' DNA-binding domain"/>
    <property type="match status" value="1"/>
</dbReference>
<dbReference type="AlphaFoldDB" id="A0A4R7VRK6"/>
<protein>
    <recommendedName>
        <fullName evidence="6">Glycerol operon regulatory protein</fullName>
    </recommendedName>
</protein>
<dbReference type="InterPro" id="IPR036388">
    <property type="entry name" value="WH-like_DNA-bd_sf"/>
</dbReference>
<keyword evidence="2" id="KW-0805">Transcription regulation</keyword>
<dbReference type="GO" id="GO:0003677">
    <property type="term" value="F:DNA binding"/>
    <property type="evidence" value="ECO:0007669"/>
    <property type="project" value="UniProtKB-KW"/>
</dbReference>
<evidence type="ECO:0000256" key="3">
    <source>
        <dbReference type="ARBA" id="ARBA00023125"/>
    </source>
</evidence>
<evidence type="ECO:0000256" key="7">
    <source>
        <dbReference type="SAM" id="MobiDB-lite"/>
    </source>
</evidence>